<dbReference type="InterPro" id="IPR000182">
    <property type="entry name" value="GNAT_dom"/>
</dbReference>
<evidence type="ECO:0000313" key="2">
    <source>
        <dbReference type="EMBL" id="MCS4555041.1"/>
    </source>
</evidence>
<protein>
    <submittedName>
        <fullName evidence="2">GNAT family N-acetyltransferase</fullName>
        <ecNumber evidence="2">2.3.1.-</ecNumber>
    </submittedName>
</protein>
<reference evidence="3" key="2">
    <citation type="submission" date="2023-07" db="EMBL/GenBank/DDBJ databases">
        <title>Shewanella mangrovi sp. nov., an acetaldehyde- degrading bacterium isolated from mangrove sediment.</title>
        <authorList>
            <person name="Liu Y."/>
        </authorList>
    </citation>
    <scope>NUCLEOTIDE SEQUENCE [LARGE SCALE GENOMIC DNA]</scope>
    <source>
        <strain evidence="3">C32</strain>
    </source>
</reference>
<name>A0ABT2FFQ5_9GAMM</name>
<dbReference type="CDD" id="cd04301">
    <property type="entry name" value="NAT_SF"/>
    <property type="match status" value="1"/>
</dbReference>
<dbReference type="PROSITE" id="PS51186">
    <property type="entry name" value="GNAT"/>
    <property type="match status" value="1"/>
</dbReference>
<dbReference type="EC" id="2.3.1.-" evidence="2"/>
<keyword evidence="2" id="KW-0012">Acyltransferase</keyword>
<dbReference type="SUPFAM" id="SSF55729">
    <property type="entry name" value="Acyl-CoA N-acyltransferases (Nat)"/>
    <property type="match status" value="1"/>
</dbReference>
<keyword evidence="2" id="KW-0808">Transferase</keyword>
<keyword evidence="3" id="KW-1185">Reference proteome</keyword>
<gene>
    <name evidence="2" type="ORF">L9G74_01155</name>
</gene>
<evidence type="ECO:0000259" key="1">
    <source>
        <dbReference type="PROSITE" id="PS51186"/>
    </source>
</evidence>
<comment type="caution">
    <text evidence="2">The sequence shown here is derived from an EMBL/GenBank/DDBJ whole genome shotgun (WGS) entry which is preliminary data.</text>
</comment>
<accession>A0ABT2FFQ5</accession>
<organism evidence="2 3">
    <name type="scientific">Shewanella electrica</name>
    <dbReference type="NCBI Taxonomy" id="515560"/>
    <lineage>
        <taxon>Bacteria</taxon>
        <taxon>Pseudomonadati</taxon>
        <taxon>Pseudomonadota</taxon>
        <taxon>Gammaproteobacteria</taxon>
        <taxon>Alteromonadales</taxon>
        <taxon>Shewanellaceae</taxon>
        <taxon>Shewanella</taxon>
    </lineage>
</organism>
<dbReference type="GO" id="GO:0016746">
    <property type="term" value="F:acyltransferase activity"/>
    <property type="evidence" value="ECO:0007669"/>
    <property type="project" value="UniProtKB-KW"/>
</dbReference>
<evidence type="ECO:0000313" key="3">
    <source>
        <dbReference type="Proteomes" id="UP001201549"/>
    </source>
</evidence>
<dbReference type="Pfam" id="PF00583">
    <property type="entry name" value="Acetyltransf_1"/>
    <property type="match status" value="1"/>
</dbReference>
<proteinExistence type="predicted"/>
<feature type="domain" description="N-acetyltransferase" evidence="1">
    <location>
        <begin position="1"/>
        <end position="159"/>
    </location>
</feature>
<dbReference type="EMBL" id="JAKOGG010000001">
    <property type="protein sequence ID" value="MCS4555041.1"/>
    <property type="molecule type" value="Genomic_DNA"/>
</dbReference>
<sequence length="161" mass="17645">MIRAITPSDWSAILDIQQQCYADVINESQAVLQRKQQLASDCCFIMHSTAPMQGYCFAHPWQLGQPPKLNQLITLPASANTLYVHDVAVAKHAQGLGLAAEALYHLRDLALKQQLGSLSLVAVNGAASYWQRFGFVRQPLAEALSNYGDSAEYMVLPLSNG</sequence>
<dbReference type="Gene3D" id="3.40.630.30">
    <property type="match status" value="1"/>
</dbReference>
<reference evidence="2 3" key="1">
    <citation type="submission" date="2022-02" db="EMBL/GenBank/DDBJ databases">
        <authorList>
            <person name="Zhuang L."/>
        </authorList>
    </citation>
    <scope>NUCLEOTIDE SEQUENCE [LARGE SCALE GENOMIC DNA]</scope>
    <source>
        <strain evidence="2 3">C32</strain>
    </source>
</reference>
<dbReference type="InterPro" id="IPR016181">
    <property type="entry name" value="Acyl_CoA_acyltransferase"/>
</dbReference>
<dbReference type="RefSeq" id="WP_238894433.1">
    <property type="nucleotide sequence ID" value="NZ_JAKOGG010000001.1"/>
</dbReference>
<dbReference type="Proteomes" id="UP001201549">
    <property type="component" value="Unassembled WGS sequence"/>
</dbReference>